<comment type="caution">
    <text evidence="3">The sequence shown here is derived from an EMBL/GenBank/DDBJ whole genome shotgun (WGS) entry which is preliminary data.</text>
</comment>
<keyword evidence="4" id="KW-1185">Reference proteome</keyword>
<sequence length="281" mass="32484">MAAHGPLCDLTDREAKRVDWSKTKTIFIMVFLVLDIFLLFQFLQNRDANKFGLLSETSAEDQMKEEGITYPELPNEKIKESILLAKRKEFSKEDGKNLKNQQVILNEKNKLAATLEKPIIVSKDFDPNELAGFLKENIYEGENYEFWSFDKKTNTIVYYQRFGTRVFYNNTNAKLTLLLNENGEVVSYEQTFLEDIKPMNKKEEVLPAIKAIETLYNNGDLPGKSRITKVKLGFYNLLKSSSASYLLTPTWWIEVNGKDMFVKAFDGEIIEPDTEEKIILE</sequence>
<gene>
    <name evidence="3" type="ORF">ELQ35_21550</name>
</gene>
<feature type="transmembrane region" description="Helical" evidence="1">
    <location>
        <begin position="26"/>
        <end position="43"/>
    </location>
</feature>
<accession>A0A3S0TW26</accession>
<organism evidence="3 4">
    <name type="scientific">Peribacillus cavernae</name>
    <dbReference type="NCBI Taxonomy" id="1674310"/>
    <lineage>
        <taxon>Bacteria</taxon>
        <taxon>Bacillati</taxon>
        <taxon>Bacillota</taxon>
        <taxon>Bacilli</taxon>
        <taxon>Bacillales</taxon>
        <taxon>Bacillaceae</taxon>
        <taxon>Peribacillus</taxon>
    </lineage>
</organism>
<evidence type="ECO:0000313" key="4">
    <source>
        <dbReference type="Proteomes" id="UP000267430"/>
    </source>
</evidence>
<evidence type="ECO:0000256" key="1">
    <source>
        <dbReference type="SAM" id="Phobius"/>
    </source>
</evidence>
<dbReference type="Proteomes" id="UP000267430">
    <property type="component" value="Unassembled WGS sequence"/>
</dbReference>
<keyword evidence="1" id="KW-0472">Membrane</keyword>
<evidence type="ECO:0000313" key="3">
    <source>
        <dbReference type="EMBL" id="RUQ24507.1"/>
    </source>
</evidence>
<name>A0A3S0TW26_9BACI</name>
<feature type="domain" description="Regulatory protein YycH-like" evidence="2">
    <location>
        <begin position="56"/>
        <end position="265"/>
    </location>
</feature>
<reference evidence="3 4" key="1">
    <citation type="submission" date="2018-12" db="EMBL/GenBank/DDBJ databases">
        <title>Bacillus chawlae sp. nov., Bacillus glennii sp. nov., and Bacillus saganii sp. nov. Isolated from the Vehicle Assembly Building at Kennedy Space Center where the Viking Spacecraft were Assembled.</title>
        <authorList>
            <person name="Seuylemezian A."/>
            <person name="Vaishampayan P."/>
        </authorList>
    </citation>
    <scope>NUCLEOTIDE SEQUENCE [LARGE SCALE GENOMIC DNA]</scope>
    <source>
        <strain evidence="3 4">L5</strain>
    </source>
</reference>
<keyword evidence="1" id="KW-1133">Transmembrane helix</keyword>
<dbReference type="GO" id="GO:0016020">
    <property type="term" value="C:membrane"/>
    <property type="evidence" value="ECO:0007669"/>
    <property type="project" value="InterPro"/>
</dbReference>
<evidence type="ECO:0000259" key="2">
    <source>
        <dbReference type="Pfam" id="PF09648"/>
    </source>
</evidence>
<dbReference type="Pfam" id="PF09648">
    <property type="entry name" value="YycI"/>
    <property type="match status" value="1"/>
</dbReference>
<dbReference type="EMBL" id="RYZZ01000049">
    <property type="protein sequence ID" value="RUQ24507.1"/>
    <property type="molecule type" value="Genomic_DNA"/>
</dbReference>
<dbReference type="InterPro" id="IPR018604">
    <property type="entry name" value="YycI-like"/>
</dbReference>
<keyword evidence="1" id="KW-0812">Transmembrane</keyword>
<dbReference type="Gene3D" id="2.40.128.690">
    <property type="entry name" value="YycH protein, domain 3-like"/>
    <property type="match status" value="1"/>
</dbReference>
<protein>
    <submittedName>
        <fullName evidence="3">Transcriptional regulator</fullName>
    </submittedName>
</protein>
<proteinExistence type="predicted"/>
<dbReference type="OrthoDB" id="2388036at2"/>
<dbReference type="AlphaFoldDB" id="A0A3S0TW26"/>